<feature type="domain" description="Aspartate/homoserine dehydrogenase NAD-binding" evidence="1">
    <location>
        <begin position="23"/>
        <end position="151"/>
    </location>
</feature>
<evidence type="ECO:0000259" key="1">
    <source>
        <dbReference type="Pfam" id="PF03447"/>
    </source>
</evidence>
<protein>
    <recommendedName>
        <fullName evidence="5">Flagellar biosynthesis protein FlgA</fullName>
    </recommendedName>
</protein>
<feature type="domain" description="Oxidoreductase DRL-like catalytic" evidence="2">
    <location>
        <begin position="158"/>
        <end position="341"/>
    </location>
</feature>
<gene>
    <name evidence="3" type="ORF">WPS_02970</name>
</gene>
<dbReference type="CDD" id="cd11616">
    <property type="entry name" value="SAF_DH_OX_like"/>
    <property type="match status" value="1"/>
</dbReference>
<dbReference type="Pfam" id="PF03447">
    <property type="entry name" value="NAD_binding_3"/>
    <property type="match status" value="1"/>
</dbReference>
<dbReference type="KEGG" id="vab:WPS_02970"/>
<dbReference type="AlphaFoldDB" id="A0AAN2C8I0"/>
<dbReference type="EMBL" id="AP025523">
    <property type="protein sequence ID" value="BDE05021.1"/>
    <property type="molecule type" value="Genomic_DNA"/>
</dbReference>
<evidence type="ECO:0000313" key="4">
    <source>
        <dbReference type="Proteomes" id="UP001317532"/>
    </source>
</evidence>
<dbReference type="PANTHER" id="PTHR37850:SF3">
    <property type="entry name" value="BLR7815 PROTEIN"/>
    <property type="match status" value="1"/>
</dbReference>
<dbReference type="Pfam" id="PF21135">
    <property type="entry name" value="DRL_cat"/>
    <property type="match status" value="1"/>
</dbReference>
<dbReference type="SUPFAM" id="SSF51735">
    <property type="entry name" value="NAD(P)-binding Rossmann-fold domains"/>
    <property type="match status" value="1"/>
</dbReference>
<dbReference type="GO" id="GO:0016491">
    <property type="term" value="F:oxidoreductase activity"/>
    <property type="evidence" value="ECO:0007669"/>
    <property type="project" value="InterPro"/>
</dbReference>
<dbReference type="GO" id="GO:0050661">
    <property type="term" value="F:NADP binding"/>
    <property type="evidence" value="ECO:0007669"/>
    <property type="project" value="InterPro"/>
</dbReference>
<dbReference type="InterPro" id="IPR005106">
    <property type="entry name" value="Asp/hSer_DH_NAD-bd"/>
</dbReference>
<name>A0AAN2C8I0_UNVUL</name>
<organism evidence="3 4">
    <name type="scientific">Vulcanimicrobium alpinum</name>
    <dbReference type="NCBI Taxonomy" id="3016050"/>
    <lineage>
        <taxon>Bacteria</taxon>
        <taxon>Bacillati</taxon>
        <taxon>Vulcanimicrobiota</taxon>
        <taxon>Vulcanimicrobiia</taxon>
        <taxon>Vulcanimicrobiales</taxon>
        <taxon>Vulcanimicrobiaceae</taxon>
        <taxon>Vulcanimicrobium</taxon>
    </lineage>
</organism>
<dbReference type="InterPro" id="IPR036291">
    <property type="entry name" value="NAD(P)-bd_dom_sf"/>
</dbReference>
<proteinExistence type="predicted"/>
<evidence type="ECO:0008006" key="5">
    <source>
        <dbReference type="Google" id="ProtNLM"/>
    </source>
</evidence>
<evidence type="ECO:0000313" key="3">
    <source>
        <dbReference type="EMBL" id="BDE05021.1"/>
    </source>
</evidence>
<dbReference type="InterPro" id="IPR048423">
    <property type="entry name" value="DRL_cat"/>
</dbReference>
<reference evidence="3 4" key="1">
    <citation type="journal article" date="2022" name="ISME Commun">
        <title>Vulcanimicrobium alpinus gen. nov. sp. nov., the first cultivated representative of the candidate phylum 'Eremiobacterota', is a metabolically versatile aerobic anoxygenic phototroph.</title>
        <authorList>
            <person name="Yabe S."/>
            <person name="Muto K."/>
            <person name="Abe K."/>
            <person name="Yokota A."/>
            <person name="Staudigel H."/>
            <person name="Tebo B.M."/>
        </authorList>
    </citation>
    <scope>NUCLEOTIDE SEQUENCE [LARGE SCALE GENOMIC DNA]</scope>
    <source>
        <strain evidence="3 4">WC8-2</strain>
    </source>
</reference>
<sequence length="452" mass="48127">MNLARALAARDDAGRPIRVGLVGAGKFGTMILAQLRLMPGVQLCVLADLDAGRARRAAVSAGWSADAFALARDANTANDTARAGRVALVESGEVAAACEIDVLIEATGHEEAGALHAYRALERGVHVVMVTVEADVVVGPLLHAHARKHGAVYSMAYGDQPAIICELVDWARTCGFEVVAAGKGTKFAPVYRRSTPDTAFGYYGFTPEQIATGGFNPKMFNSFLDGTKSAIEMVAVANATGLDVAEEGLTFAPASVNDLATLMRPRSEGGILPRAGIADVVSCVREDESFVENHLRWGVYVTFTSESAYAQRCFGEYGMSTDQSGRYTALWRPYHLIGLEIGVSVASVALRGEPTGAPFAGHRAEVVCATRRAMRAGEIIDGEGGYAVYGTSVPAARARERRLVPMGLAHGLRLQRDVEADHPIGEADVTFDESSFLWKLRREQDALVAAAV</sequence>
<dbReference type="PANTHER" id="PTHR37850">
    <property type="entry name" value="STRU PROTEIN"/>
    <property type="match status" value="1"/>
</dbReference>
<accession>A0AAN2C8I0</accession>
<dbReference type="RefSeq" id="WP_317996092.1">
    <property type="nucleotide sequence ID" value="NZ_AP025523.1"/>
</dbReference>
<dbReference type="Gene3D" id="3.40.50.720">
    <property type="entry name" value="NAD(P)-binding Rossmann-like Domain"/>
    <property type="match status" value="1"/>
</dbReference>
<evidence type="ECO:0000259" key="2">
    <source>
        <dbReference type="Pfam" id="PF21135"/>
    </source>
</evidence>
<keyword evidence="4" id="KW-1185">Reference proteome</keyword>
<dbReference type="Proteomes" id="UP001317532">
    <property type="component" value="Chromosome"/>
</dbReference>